<evidence type="ECO:0000259" key="2">
    <source>
        <dbReference type="PROSITE" id="PS50943"/>
    </source>
</evidence>
<keyword evidence="1" id="KW-0238">DNA-binding</keyword>
<dbReference type="CDD" id="cd00093">
    <property type="entry name" value="HTH_XRE"/>
    <property type="match status" value="1"/>
</dbReference>
<name>A0ABQ0WSD9_9LACO</name>
<accession>A0ABQ0WSD9</accession>
<proteinExistence type="predicted"/>
<dbReference type="PROSITE" id="PS50943">
    <property type="entry name" value="HTH_CROC1"/>
    <property type="match status" value="1"/>
</dbReference>
<keyword evidence="4" id="KW-1185">Reference proteome</keyword>
<dbReference type="SUPFAM" id="SSF47413">
    <property type="entry name" value="lambda repressor-like DNA-binding domains"/>
    <property type="match status" value="1"/>
</dbReference>
<dbReference type="InterPro" id="IPR010982">
    <property type="entry name" value="Lambda_DNA-bd_dom_sf"/>
</dbReference>
<dbReference type="RefSeq" id="WP_082605147.1">
    <property type="nucleotide sequence ID" value="NZ_BJZI01000069.1"/>
</dbReference>
<dbReference type="SMART" id="SM00530">
    <property type="entry name" value="HTH_XRE"/>
    <property type="match status" value="1"/>
</dbReference>
<evidence type="ECO:0000256" key="1">
    <source>
        <dbReference type="ARBA" id="ARBA00023125"/>
    </source>
</evidence>
<dbReference type="Pfam" id="PF01381">
    <property type="entry name" value="HTH_3"/>
    <property type="match status" value="1"/>
</dbReference>
<sequence length="116" mass="13320">MTTGSRIASLRRRMSMTQPMLAEKMNVSRSTVTSWENDRRSVSNDDLIKLADLFGVTTDYLLGHKIDLGDTPVAAHLRNGLSLDDLPEDRRQAVIDYMEYQKSLYKKEQERKGKKD</sequence>
<feature type="domain" description="HTH cro/C1-type" evidence="2">
    <location>
        <begin position="7"/>
        <end position="61"/>
    </location>
</feature>
<dbReference type="Gene3D" id="1.10.260.40">
    <property type="entry name" value="lambda repressor-like DNA-binding domains"/>
    <property type="match status" value="1"/>
</dbReference>
<evidence type="ECO:0000313" key="4">
    <source>
        <dbReference type="Proteomes" id="UP000321691"/>
    </source>
</evidence>
<dbReference type="PANTHER" id="PTHR46558">
    <property type="entry name" value="TRACRIPTIONAL REGULATORY PROTEIN-RELATED-RELATED"/>
    <property type="match status" value="1"/>
</dbReference>
<gene>
    <name evidence="3" type="ORF">LSP04_23720</name>
</gene>
<protein>
    <recommendedName>
        <fullName evidence="2">HTH cro/C1-type domain-containing protein</fullName>
    </recommendedName>
</protein>
<dbReference type="PANTHER" id="PTHR46558:SF11">
    <property type="entry name" value="HTH-TYPE TRANSCRIPTIONAL REGULATOR XRE"/>
    <property type="match status" value="1"/>
</dbReference>
<dbReference type="InterPro" id="IPR001387">
    <property type="entry name" value="Cro/C1-type_HTH"/>
</dbReference>
<comment type="caution">
    <text evidence="3">The sequence shown here is derived from an EMBL/GenBank/DDBJ whole genome shotgun (WGS) entry which is preliminary data.</text>
</comment>
<dbReference type="EMBL" id="BJZI01000069">
    <property type="protein sequence ID" value="GEO67953.1"/>
    <property type="molecule type" value="Genomic_DNA"/>
</dbReference>
<dbReference type="Proteomes" id="UP000321691">
    <property type="component" value="Unassembled WGS sequence"/>
</dbReference>
<organism evidence="3 4">
    <name type="scientific">Levilactobacillus spicheri</name>
    <dbReference type="NCBI Taxonomy" id="216463"/>
    <lineage>
        <taxon>Bacteria</taxon>
        <taxon>Bacillati</taxon>
        <taxon>Bacillota</taxon>
        <taxon>Bacilli</taxon>
        <taxon>Lactobacillales</taxon>
        <taxon>Lactobacillaceae</taxon>
        <taxon>Levilactobacillus</taxon>
    </lineage>
</organism>
<evidence type="ECO:0000313" key="3">
    <source>
        <dbReference type="EMBL" id="GEO67953.1"/>
    </source>
</evidence>
<reference evidence="3 4" key="1">
    <citation type="submission" date="2019-07" db="EMBL/GenBank/DDBJ databases">
        <title>Whole genome shotgun sequence of Lactobacillus spicheri NBRC 107155.</title>
        <authorList>
            <person name="Hosoyama A."/>
            <person name="Uohara A."/>
            <person name="Ohji S."/>
            <person name="Ichikawa N."/>
        </authorList>
    </citation>
    <scope>NUCLEOTIDE SEQUENCE [LARGE SCALE GENOMIC DNA]</scope>
    <source>
        <strain evidence="3 4">NBRC 107155</strain>
    </source>
</reference>